<dbReference type="EMBL" id="AZCT01000018">
    <property type="protein sequence ID" value="KRK11218.1"/>
    <property type="molecule type" value="Genomic_DNA"/>
</dbReference>
<dbReference type="RefSeq" id="WP_010492154.1">
    <property type="nucleotide sequence ID" value="NZ_AZCT01000018.1"/>
</dbReference>
<organism evidence="1 2">
    <name type="scientific">Lacticaseibacillus zeae DSM 20178 = KCTC 3804</name>
    <dbReference type="NCBI Taxonomy" id="1423816"/>
    <lineage>
        <taxon>Bacteria</taxon>
        <taxon>Bacillati</taxon>
        <taxon>Bacillota</taxon>
        <taxon>Bacilli</taxon>
        <taxon>Lactobacillales</taxon>
        <taxon>Lactobacillaceae</taxon>
        <taxon>Lacticaseibacillus</taxon>
    </lineage>
</organism>
<gene>
    <name evidence="1" type="ORF">FD51_GL001174</name>
</gene>
<evidence type="ECO:0000313" key="1">
    <source>
        <dbReference type="EMBL" id="KRK11218.1"/>
    </source>
</evidence>
<name>A0A0R1EVI0_LACZE</name>
<dbReference type="Proteomes" id="UP000051984">
    <property type="component" value="Unassembled WGS sequence"/>
</dbReference>
<proteinExistence type="predicted"/>
<comment type="caution">
    <text evidence="1">The sequence shown here is derived from an EMBL/GenBank/DDBJ whole genome shotgun (WGS) entry which is preliminary data.</text>
</comment>
<reference evidence="1 2" key="1">
    <citation type="journal article" date="2015" name="Genome Announc.">
        <title>Expanding the biotechnology potential of lactobacilli through comparative genomics of 213 strains and associated genera.</title>
        <authorList>
            <person name="Sun Z."/>
            <person name="Harris H.M."/>
            <person name="McCann A."/>
            <person name="Guo C."/>
            <person name="Argimon S."/>
            <person name="Zhang W."/>
            <person name="Yang X."/>
            <person name="Jeffery I.B."/>
            <person name="Cooney J.C."/>
            <person name="Kagawa T.F."/>
            <person name="Liu W."/>
            <person name="Song Y."/>
            <person name="Salvetti E."/>
            <person name="Wrobel A."/>
            <person name="Rasinkangas P."/>
            <person name="Parkhill J."/>
            <person name="Rea M.C."/>
            <person name="O'Sullivan O."/>
            <person name="Ritari J."/>
            <person name="Douillard F.P."/>
            <person name="Paul Ross R."/>
            <person name="Yang R."/>
            <person name="Briner A.E."/>
            <person name="Felis G.E."/>
            <person name="de Vos W.M."/>
            <person name="Barrangou R."/>
            <person name="Klaenhammer T.R."/>
            <person name="Caufield P.W."/>
            <person name="Cui Y."/>
            <person name="Zhang H."/>
            <person name="O'Toole P.W."/>
        </authorList>
    </citation>
    <scope>NUCLEOTIDE SEQUENCE [LARGE SCALE GENOMIC DNA]</scope>
    <source>
        <strain evidence="1 2">DSM 20178</strain>
    </source>
</reference>
<dbReference type="AlphaFoldDB" id="A0A0R1EVI0"/>
<evidence type="ECO:0000313" key="2">
    <source>
        <dbReference type="Proteomes" id="UP000051984"/>
    </source>
</evidence>
<evidence type="ECO:0008006" key="3">
    <source>
        <dbReference type="Google" id="ProtNLM"/>
    </source>
</evidence>
<sequence length="239" mass="27097">MDKGQGNDNLEMLRELLTAHTFNNEVQVDDQLLSFLVQIGHTSQLLRNIYRAIRRREATYVYQPLLGSSIEFKFKYDEQQVTFQKATMEMSITMDDFLFLLGSADAVYAPVLPLGTVLVLDKRMLAPEITKPFENKDFKVLITGRKIPLSGDYANYLIDYVTRLWPYGELPETEPLMVSNMMIERVDQLGPTDEFADGFSENILHTNQLVEGRLSTAFMASALAKKLVAAIQNEGNETA</sequence>
<dbReference type="eggNOG" id="ENOG5033WK3">
    <property type="taxonomic scope" value="Bacteria"/>
</dbReference>
<dbReference type="PATRIC" id="fig|1423816.3.peg.1219"/>
<accession>A0A0R1EVI0</accession>
<protein>
    <recommendedName>
        <fullName evidence="3">DUF4176 domain-containing protein</fullName>
    </recommendedName>
</protein>